<proteinExistence type="predicted"/>
<comment type="caution">
    <text evidence="1">The sequence shown here is derived from an EMBL/GenBank/DDBJ whole genome shotgun (WGS) entry which is preliminary data.</text>
</comment>
<name>A0A8H7SGK1_9FUNG</name>
<organism evidence="1 2">
    <name type="scientific">Thamnidium elegans</name>
    <dbReference type="NCBI Taxonomy" id="101142"/>
    <lineage>
        <taxon>Eukaryota</taxon>
        <taxon>Fungi</taxon>
        <taxon>Fungi incertae sedis</taxon>
        <taxon>Mucoromycota</taxon>
        <taxon>Mucoromycotina</taxon>
        <taxon>Mucoromycetes</taxon>
        <taxon>Mucorales</taxon>
        <taxon>Mucorineae</taxon>
        <taxon>Mucoraceae</taxon>
        <taxon>Thamnidium</taxon>
    </lineage>
</organism>
<gene>
    <name evidence="1" type="ORF">INT48_004013</name>
</gene>
<evidence type="ECO:0000313" key="1">
    <source>
        <dbReference type="EMBL" id="KAG2228701.1"/>
    </source>
</evidence>
<dbReference type="InterPro" id="IPR036388">
    <property type="entry name" value="WH-like_DNA-bd_sf"/>
</dbReference>
<dbReference type="Gene3D" id="1.10.10.10">
    <property type="entry name" value="Winged helix-like DNA-binding domain superfamily/Winged helix DNA-binding domain"/>
    <property type="match status" value="1"/>
</dbReference>
<feature type="non-terminal residue" evidence="1">
    <location>
        <position position="38"/>
    </location>
</feature>
<evidence type="ECO:0000313" key="2">
    <source>
        <dbReference type="Proteomes" id="UP000613177"/>
    </source>
</evidence>
<dbReference type="Proteomes" id="UP000613177">
    <property type="component" value="Unassembled WGS sequence"/>
</dbReference>
<sequence>MKPTSQNKESIISLLQKGLSTRQVAEKLSVGKSTVASI</sequence>
<protein>
    <recommendedName>
        <fullName evidence="3">Resolvase HTH domain-containing protein</fullName>
    </recommendedName>
</protein>
<keyword evidence="2" id="KW-1185">Reference proteome</keyword>
<evidence type="ECO:0008006" key="3">
    <source>
        <dbReference type="Google" id="ProtNLM"/>
    </source>
</evidence>
<dbReference type="EMBL" id="JAEPRE010000377">
    <property type="protein sequence ID" value="KAG2228701.1"/>
    <property type="molecule type" value="Genomic_DNA"/>
</dbReference>
<dbReference type="AlphaFoldDB" id="A0A8H7SGK1"/>
<accession>A0A8H7SGK1</accession>
<reference evidence="1" key="1">
    <citation type="submission" date="2021-01" db="EMBL/GenBank/DDBJ databases">
        <title>Metabolic potential, ecology and presence of endohyphal bacteria is reflected in genomic diversity of Mucoromycotina.</title>
        <authorList>
            <person name="Muszewska A."/>
            <person name="Okrasinska A."/>
            <person name="Steczkiewicz K."/>
            <person name="Drgas O."/>
            <person name="Orlowska M."/>
            <person name="Perlinska-Lenart U."/>
            <person name="Aleksandrzak-Piekarczyk T."/>
            <person name="Szatraj K."/>
            <person name="Zielenkiewicz U."/>
            <person name="Pilsyk S."/>
            <person name="Malc E."/>
            <person name="Mieczkowski P."/>
            <person name="Kruszewska J.S."/>
            <person name="Biernat P."/>
            <person name="Pawlowska J."/>
        </authorList>
    </citation>
    <scope>NUCLEOTIDE SEQUENCE</scope>
    <source>
        <strain evidence="1">WA0000018081</strain>
    </source>
</reference>